<proteinExistence type="predicted"/>
<evidence type="ECO:0000313" key="3">
    <source>
        <dbReference type="Proteomes" id="UP001317532"/>
    </source>
</evidence>
<name>A0AAN2C8Q0_UNVUL</name>
<dbReference type="Proteomes" id="UP001317532">
    <property type="component" value="Chromosome"/>
</dbReference>
<dbReference type="EMBL" id="AP025523">
    <property type="protein sequence ID" value="BDE05201.1"/>
    <property type="molecule type" value="Genomic_DNA"/>
</dbReference>
<evidence type="ECO:0000259" key="1">
    <source>
        <dbReference type="Pfam" id="PF03992"/>
    </source>
</evidence>
<reference evidence="2 3" key="1">
    <citation type="journal article" date="2022" name="ISME Commun">
        <title>Vulcanimicrobium alpinus gen. nov. sp. nov., the first cultivated representative of the candidate phylum 'Eremiobacterota', is a metabolically versatile aerobic anoxygenic phototroph.</title>
        <authorList>
            <person name="Yabe S."/>
            <person name="Muto K."/>
            <person name="Abe K."/>
            <person name="Yokota A."/>
            <person name="Staudigel H."/>
            <person name="Tebo B.M."/>
        </authorList>
    </citation>
    <scope>NUCLEOTIDE SEQUENCE [LARGE SCALE GENOMIC DNA]</scope>
    <source>
        <strain evidence="2 3">WC8-2</strain>
    </source>
</reference>
<evidence type="ECO:0000313" key="2">
    <source>
        <dbReference type="EMBL" id="BDE05201.1"/>
    </source>
</evidence>
<sequence>MVGSIREYRLQPGKLNEVVRLTRDHFVPIVSNAPGFVSYSFTYVGGDEIVTTSIFETQAQAEQSNVIAAEWAKANLKDAVTAPPRVTTGRIPVRHVNEGTQPGYGVMRRFEIKREHIDQATKRVADGLVPLLSGMRGFCSYGLLVASTEDRGVTLSAFTDRAAAEESNQRALAWTRENLGDVLTKPIEVVTGEVKFRLAKAPVGAL</sequence>
<feature type="domain" description="ABM" evidence="1">
    <location>
        <begin position="104"/>
        <end position="170"/>
    </location>
</feature>
<accession>A0AAN2C8Q0</accession>
<dbReference type="RefSeq" id="WP_317996263.1">
    <property type="nucleotide sequence ID" value="NZ_AP025523.1"/>
</dbReference>
<keyword evidence="3" id="KW-1185">Reference proteome</keyword>
<dbReference type="KEGG" id="vab:WPS_04770"/>
<dbReference type="InterPro" id="IPR011008">
    <property type="entry name" value="Dimeric_a/b-barrel"/>
</dbReference>
<organism evidence="2 3">
    <name type="scientific">Vulcanimicrobium alpinum</name>
    <dbReference type="NCBI Taxonomy" id="3016050"/>
    <lineage>
        <taxon>Bacteria</taxon>
        <taxon>Bacillati</taxon>
        <taxon>Vulcanimicrobiota</taxon>
        <taxon>Vulcanimicrobiia</taxon>
        <taxon>Vulcanimicrobiales</taxon>
        <taxon>Vulcanimicrobiaceae</taxon>
        <taxon>Vulcanimicrobium</taxon>
    </lineage>
</organism>
<dbReference type="Pfam" id="PF03992">
    <property type="entry name" value="ABM"/>
    <property type="match status" value="1"/>
</dbReference>
<protein>
    <recommendedName>
        <fullName evidence="1">ABM domain-containing protein</fullName>
    </recommendedName>
</protein>
<gene>
    <name evidence="2" type="ORF">WPS_04770</name>
</gene>
<dbReference type="InterPro" id="IPR007138">
    <property type="entry name" value="ABM_dom"/>
</dbReference>
<dbReference type="SUPFAM" id="SSF54909">
    <property type="entry name" value="Dimeric alpha+beta barrel"/>
    <property type="match status" value="1"/>
</dbReference>
<dbReference type="AlphaFoldDB" id="A0AAN2C8Q0"/>